<gene>
    <name evidence="1" type="ORF">O1611_g5288</name>
</gene>
<proteinExistence type="predicted"/>
<dbReference type="Proteomes" id="UP001153332">
    <property type="component" value="Unassembled WGS sequence"/>
</dbReference>
<reference evidence="1" key="1">
    <citation type="submission" date="2022-12" db="EMBL/GenBank/DDBJ databases">
        <title>Genome Sequence of Lasiodiplodia mahajangana.</title>
        <authorList>
            <person name="Buettner E."/>
        </authorList>
    </citation>
    <scope>NUCLEOTIDE SEQUENCE</scope>
    <source>
        <strain evidence="1">VT137</strain>
    </source>
</reference>
<protein>
    <submittedName>
        <fullName evidence="1">Uncharacterized protein</fullName>
    </submittedName>
</protein>
<accession>A0ACC2JLG3</accession>
<name>A0ACC2JLG3_9PEZI</name>
<organism evidence="1 2">
    <name type="scientific">Lasiodiplodia mahajangana</name>
    <dbReference type="NCBI Taxonomy" id="1108764"/>
    <lineage>
        <taxon>Eukaryota</taxon>
        <taxon>Fungi</taxon>
        <taxon>Dikarya</taxon>
        <taxon>Ascomycota</taxon>
        <taxon>Pezizomycotina</taxon>
        <taxon>Dothideomycetes</taxon>
        <taxon>Dothideomycetes incertae sedis</taxon>
        <taxon>Botryosphaeriales</taxon>
        <taxon>Botryosphaeriaceae</taxon>
        <taxon>Lasiodiplodia</taxon>
    </lineage>
</organism>
<dbReference type="EMBL" id="JAPUUL010001099">
    <property type="protein sequence ID" value="KAJ8128343.1"/>
    <property type="molecule type" value="Genomic_DNA"/>
</dbReference>
<evidence type="ECO:0000313" key="2">
    <source>
        <dbReference type="Proteomes" id="UP001153332"/>
    </source>
</evidence>
<evidence type="ECO:0000313" key="1">
    <source>
        <dbReference type="EMBL" id="KAJ8128343.1"/>
    </source>
</evidence>
<keyword evidence="2" id="KW-1185">Reference proteome</keyword>
<sequence length="131" mass="14591">MDQHRSKRRKTKDNDPSVVKISGKTISLSAFLAPPPKKTEEKTPSVPLRNGTASNGDKQEEQNSVDGVDERTPRKQPQADAKGPLKKAKRERETPMLKARKALPIWAYRDEIKASLRGDNDILLIVGILVP</sequence>
<comment type="caution">
    <text evidence="1">The sequence shown here is derived from an EMBL/GenBank/DDBJ whole genome shotgun (WGS) entry which is preliminary data.</text>
</comment>